<comment type="similarity">
    <text evidence="1">Belongs to the N-Me-Phe pilin family.</text>
</comment>
<protein>
    <submittedName>
        <fullName evidence="2">Pilin</fullName>
    </submittedName>
</protein>
<keyword evidence="3" id="KW-1185">Reference proteome</keyword>
<evidence type="ECO:0000313" key="2">
    <source>
        <dbReference type="EMBL" id="MCQ4164418.1"/>
    </source>
</evidence>
<gene>
    <name evidence="2" type="ORF">NM961_06805</name>
</gene>
<proteinExistence type="inferred from homology"/>
<accession>A0ABT1QQ48</accession>
<sequence length="137" mass="13903">MRSKISEGMVGATAAKTSVSEGFQSGGMLGVESAAAEYAPGNASTKSKYVNEINVNKVTGAVTYKVRGNADNGIPPPLNDKTIILTPNINKVGLAATSVGPIDWACGSATTVTASGRLFGAITAGDLPPKYAPAECR</sequence>
<dbReference type="Gene3D" id="3.30.700.10">
    <property type="entry name" value="Glycoprotein, Type 4 Pilin"/>
    <property type="match status" value="1"/>
</dbReference>
<comment type="caution">
    <text evidence="2">The sequence shown here is derived from an EMBL/GenBank/DDBJ whole genome shotgun (WGS) entry which is preliminary data.</text>
</comment>
<dbReference type="SUPFAM" id="SSF54523">
    <property type="entry name" value="Pili subunits"/>
    <property type="match status" value="1"/>
</dbReference>
<dbReference type="Proteomes" id="UP001165498">
    <property type="component" value="Unassembled WGS sequence"/>
</dbReference>
<dbReference type="Pfam" id="PF00114">
    <property type="entry name" value="Pilin"/>
    <property type="match status" value="1"/>
</dbReference>
<name>A0ABT1QQ48_9GAMM</name>
<organism evidence="2 3">
    <name type="scientific">Tahibacter harae</name>
    <dbReference type="NCBI Taxonomy" id="2963937"/>
    <lineage>
        <taxon>Bacteria</taxon>
        <taxon>Pseudomonadati</taxon>
        <taxon>Pseudomonadota</taxon>
        <taxon>Gammaproteobacteria</taxon>
        <taxon>Lysobacterales</taxon>
        <taxon>Rhodanobacteraceae</taxon>
        <taxon>Tahibacter</taxon>
    </lineage>
</organism>
<dbReference type="InterPro" id="IPR045584">
    <property type="entry name" value="Pilin-like"/>
</dbReference>
<dbReference type="InterPro" id="IPR001082">
    <property type="entry name" value="Pilin"/>
</dbReference>
<evidence type="ECO:0000256" key="1">
    <source>
        <dbReference type="ARBA" id="ARBA00005233"/>
    </source>
</evidence>
<evidence type="ECO:0000313" key="3">
    <source>
        <dbReference type="Proteomes" id="UP001165498"/>
    </source>
</evidence>
<dbReference type="EMBL" id="JANFQO010000005">
    <property type="protein sequence ID" value="MCQ4164418.1"/>
    <property type="molecule type" value="Genomic_DNA"/>
</dbReference>
<reference evidence="2" key="1">
    <citation type="submission" date="2022-07" db="EMBL/GenBank/DDBJ databases">
        <title>Tahibacter sp., a new gammaproteobacterium isolated from the silt sample collected at pig farm.</title>
        <authorList>
            <person name="Chen H."/>
        </authorList>
    </citation>
    <scope>NUCLEOTIDE SEQUENCE</scope>
    <source>
        <strain evidence="2">P2K</strain>
    </source>
</reference>